<dbReference type="InterPro" id="IPR019791">
    <property type="entry name" value="Haem_peroxidase_animal"/>
</dbReference>
<dbReference type="AlphaFoldDB" id="A0A508SX21"/>
<dbReference type="GO" id="GO:0004601">
    <property type="term" value="F:peroxidase activity"/>
    <property type="evidence" value="ECO:0007669"/>
    <property type="project" value="InterPro"/>
</dbReference>
<sequence length="566" mass="63055">MHGISLSTIPELVDGVTRLAVDADLSGTQNLLALTDDSMFGAGKEPAELRKLMRRLAARISRETLRSDRPGRSEDNPNIPSGYTYLLQFIAHDMVNTSISLAATAGRRFGFQNARQQPLTLDTIYGGGPDVSPQVYEYSAQCVHSRGLMPRTKMRCGRAQDRVHPDEKMPFADIGRAMPVEVQDSGLDSSPGNPECLRTEALVADARNDDHALIAQVTLLFHRMHNFILDQLNSATPAKTASDAYRNLICARFILTLLYRRIIVKDVMYRLLDPSVYRYYFLPDINSGKLVCDPDAGVPVEFSHGAFRCGHAMTRNSYRVRDDTPIPATRAMQFSSRRAPQFVPLSKEWIVKWEQFFEINGKKPANLSRRLRPDFSSLARSEFYFPPLLLSSDGPGLPNRDLVSAVYARIWSVPKLIDALRAKNPELANFLPTYQREYAAKLTAWLNETADPKGGSEQFEAGDIAAIVDDPPLPFFVLFEADIKHDGQRLGPLGSIIIAEAIIGAMVKSPLGKGPFVLDPMRLLKDQTGEFRKLGVDEKAFSVISEMQSFEDLLVFMNAHGLLHQG</sequence>
<dbReference type="EMBL" id="CAADFC020000004">
    <property type="protein sequence ID" value="VIO66560.1"/>
    <property type="molecule type" value="Genomic_DNA"/>
</dbReference>
<dbReference type="GO" id="GO:0006979">
    <property type="term" value="P:response to oxidative stress"/>
    <property type="evidence" value="ECO:0007669"/>
    <property type="project" value="InterPro"/>
</dbReference>
<comment type="caution">
    <text evidence="1">The sequence shown here is derived from an EMBL/GenBank/DDBJ whole genome shotgun (WGS) entry which is preliminary data.</text>
</comment>
<keyword evidence="2" id="KW-1185">Reference proteome</keyword>
<organism evidence="1 2">
    <name type="scientific">Bradyrhizobium ivorense</name>
    <dbReference type="NCBI Taxonomy" id="2511166"/>
    <lineage>
        <taxon>Bacteria</taxon>
        <taxon>Pseudomonadati</taxon>
        <taxon>Pseudomonadota</taxon>
        <taxon>Alphaproteobacteria</taxon>
        <taxon>Hyphomicrobiales</taxon>
        <taxon>Nitrobacteraceae</taxon>
        <taxon>Bradyrhizobium</taxon>
    </lineage>
</organism>
<evidence type="ECO:0000313" key="2">
    <source>
        <dbReference type="Proteomes" id="UP000328092"/>
    </source>
</evidence>
<dbReference type="InterPro" id="IPR010255">
    <property type="entry name" value="Haem_peroxidase_sf"/>
</dbReference>
<proteinExistence type="predicted"/>
<dbReference type="GO" id="GO:0020037">
    <property type="term" value="F:heme binding"/>
    <property type="evidence" value="ECO:0007669"/>
    <property type="project" value="InterPro"/>
</dbReference>
<dbReference type="Pfam" id="PF03098">
    <property type="entry name" value="An_peroxidase"/>
    <property type="match status" value="1"/>
</dbReference>
<dbReference type="RefSeq" id="WP_139858440.1">
    <property type="nucleotide sequence ID" value="NZ_CAADFC020000004.1"/>
</dbReference>
<dbReference type="SUPFAM" id="SSF48113">
    <property type="entry name" value="Heme-dependent peroxidases"/>
    <property type="match status" value="1"/>
</dbReference>
<accession>A0A508SX21</accession>
<gene>
    <name evidence="1" type="ORF">CI1B_16820</name>
</gene>
<dbReference type="InterPro" id="IPR037120">
    <property type="entry name" value="Haem_peroxidase_sf_animal"/>
</dbReference>
<reference evidence="1" key="1">
    <citation type="submission" date="2019-02" db="EMBL/GenBank/DDBJ databases">
        <authorList>
            <person name="Pothier F.J."/>
        </authorList>
    </citation>
    <scope>NUCLEOTIDE SEQUENCE</scope>
    <source>
        <strain evidence="1">CI-1B</strain>
    </source>
</reference>
<dbReference type="Proteomes" id="UP000328092">
    <property type="component" value="Unassembled WGS sequence"/>
</dbReference>
<dbReference type="Gene3D" id="1.10.640.10">
    <property type="entry name" value="Haem peroxidase domain superfamily, animal type"/>
    <property type="match status" value="1"/>
</dbReference>
<evidence type="ECO:0000313" key="1">
    <source>
        <dbReference type="EMBL" id="VIO66560.1"/>
    </source>
</evidence>
<dbReference type="OrthoDB" id="105077at2"/>
<protein>
    <recommendedName>
        <fullName evidence="3">Animal haem peroxidase</fullName>
    </recommendedName>
</protein>
<evidence type="ECO:0008006" key="3">
    <source>
        <dbReference type="Google" id="ProtNLM"/>
    </source>
</evidence>
<name>A0A508SX21_9BRAD</name>